<sequence>MEVVAVRSPPRGIAGEFQFESGCSTPYASAPSSPGRMGSFFYFSAPTSPSSATSIFSEFHGDTPSATANVPFVWEQKPGIPKNEDKLDDESLQQMDNAFEFDFSGRFPNDPAASLPLSQKEPPSETMSTADELFHEGKIRPLKPPPRLDEFSFNTASSSPHSPRSPRSPIAHGRKLIREALSGFNSRSKDFDPFAAALERATKGEERGRSARNSSRRTRSLSPLRIFNWEEPHVSSSKPATPKPGTATPSPKTTTTASSSFSWMGSKKWKLKDFLLFRSASEGRAQEKDPLRKYRVLEKKVVEDPINSSFRSTDSGGGSSRRGGGGVSPHALHYNASRAFSEELRKKTFLPYRQGLFGCLGYSPTIHGLARGFR</sequence>
<proteinExistence type="predicted"/>
<evidence type="ECO:0000313" key="2">
    <source>
        <dbReference type="EMBL" id="ERM96830.1"/>
    </source>
</evidence>
<dbReference type="STRING" id="13333.W1NPF7"/>
<keyword evidence="3" id="KW-1185">Reference proteome</keyword>
<dbReference type="InterPro" id="IPR012442">
    <property type="entry name" value="DUF1645_plant"/>
</dbReference>
<dbReference type="OMA" id="GHGCDED"/>
<evidence type="ECO:0000313" key="3">
    <source>
        <dbReference type="Proteomes" id="UP000017836"/>
    </source>
</evidence>
<feature type="region of interest" description="Disordered" evidence="1">
    <location>
        <begin position="195"/>
        <end position="260"/>
    </location>
</feature>
<dbReference type="KEGG" id="atr:18424777"/>
<name>W1NPF7_AMBTC</name>
<reference evidence="3" key="1">
    <citation type="journal article" date="2013" name="Science">
        <title>The Amborella genome and the evolution of flowering plants.</title>
        <authorList>
            <consortium name="Amborella Genome Project"/>
        </authorList>
    </citation>
    <scope>NUCLEOTIDE SEQUENCE [LARGE SCALE GENOMIC DNA]</scope>
</reference>
<dbReference type="OrthoDB" id="667051at2759"/>
<feature type="compositionally biased region" description="Low complexity" evidence="1">
    <location>
        <begin position="157"/>
        <end position="169"/>
    </location>
</feature>
<protein>
    <submittedName>
        <fullName evidence="2">Uncharacterized protein</fullName>
    </submittedName>
</protein>
<dbReference type="AlphaFoldDB" id="W1NPF7"/>
<accession>W1NPF7</accession>
<dbReference type="HOGENOM" id="CLU_047629_2_0_1"/>
<feature type="compositionally biased region" description="Basic and acidic residues" evidence="1">
    <location>
        <begin position="200"/>
        <end position="209"/>
    </location>
</feature>
<feature type="compositionally biased region" description="Gly residues" evidence="1">
    <location>
        <begin position="315"/>
        <end position="327"/>
    </location>
</feature>
<organism evidence="2 3">
    <name type="scientific">Amborella trichopoda</name>
    <dbReference type="NCBI Taxonomy" id="13333"/>
    <lineage>
        <taxon>Eukaryota</taxon>
        <taxon>Viridiplantae</taxon>
        <taxon>Streptophyta</taxon>
        <taxon>Embryophyta</taxon>
        <taxon>Tracheophyta</taxon>
        <taxon>Spermatophyta</taxon>
        <taxon>Magnoliopsida</taxon>
        <taxon>Amborellales</taxon>
        <taxon>Amborellaceae</taxon>
        <taxon>Amborella</taxon>
    </lineage>
</organism>
<dbReference type="Pfam" id="PF07816">
    <property type="entry name" value="DUF1645"/>
    <property type="match status" value="1"/>
</dbReference>
<dbReference type="Gramene" id="ERM96830">
    <property type="protein sequence ID" value="ERM96830"/>
    <property type="gene ID" value="AMTR_s00128p00093480"/>
</dbReference>
<dbReference type="eggNOG" id="ENOG502QUH5">
    <property type="taxonomic scope" value="Eukaryota"/>
</dbReference>
<dbReference type="EMBL" id="KI396767">
    <property type="protein sequence ID" value="ERM96830.1"/>
    <property type="molecule type" value="Genomic_DNA"/>
</dbReference>
<dbReference type="Proteomes" id="UP000017836">
    <property type="component" value="Unassembled WGS sequence"/>
</dbReference>
<feature type="region of interest" description="Disordered" evidence="1">
    <location>
        <begin position="110"/>
        <end position="176"/>
    </location>
</feature>
<dbReference type="PANTHER" id="PTHR33095">
    <property type="entry name" value="OS07G0619500 PROTEIN"/>
    <property type="match status" value="1"/>
</dbReference>
<gene>
    <name evidence="2" type="ORF">AMTR_s00128p00093480</name>
</gene>
<dbReference type="PANTHER" id="PTHR33095:SF81">
    <property type="entry name" value="OS07G0619500 PROTEIN"/>
    <property type="match status" value="1"/>
</dbReference>
<feature type="compositionally biased region" description="Low complexity" evidence="1">
    <location>
        <begin position="237"/>
        <end position="260"/>
    </location>
</feature>
<evidence type="ECO:0000256" key="1">
    <source>
        <dbReference type="SAM" id="MobiDB-lite"/>
    </source>
</evidence>
<feature type="region of interest" description="Disordered" evidence="1">
    <location>
        <begin position="307"/>
        <end position="330"/>
    </location>
</feature>